<name>A0ABP8H118_9BURK</name>
<protein>
    <submittedName>
        <fullName evidence="3">Uncharacterized protein</fullName>
    </submittedName>
</protein>
<dbReference type="Proteomes" id="UP001501671">
    <property type="component" value="Unassembled WGS sequence"/>
</dbReference>
<evidence type="ECO:0000256" key="1">
    <source>
        <dbReference type="SAM" id="MobiDB-lite"/>
    </source>
</evidence>
<evidence type="ECO:0000256" key="2">
    <source>
        <dbReference type="SAM" id="Phobius"/>
    </source>
</evidence>
<dbReference type="RefSeq" id="WP_345249560.1">
    <property type="nucleotide sequence ID" value="NZ_BAABFO010000010.1"/>
</dbReference>
<reference evidence="4" key="1">
    <citation type="journal article" date="2019" name="Int. J. Syst. Evol. Microbiol.">
        <title>The Global Catalogue of Microorganisms (GCM) 10K type strain sequencing project: providing services to taxonomists for standard genome sequencing and annotation.</title>
        <authorList>
            <consortium name="The Broad Institute Genomics Platform"/>
            <consortium name="The Broad Institute Genome Sequencing Center for Infectious Disease"/>
            <person name="Wu L."/>
            <person name="Ma J."/>
        </authorList>
    </citation>
    <scope>NUCLEOTIDE SEQUENCE [LARGE SCALE GENOMIC DNA]</scope>
    <source>
        <strain evidence="4">JCM 17666</strain>
    </source>
</reference>
<dbReference type="EMBL" id="BAABFO010000010">
    <property type="protein sequence ID" value="GAA4332882.1"/>
    <property type="molecule type" value="Genomic_DNA"/>
</dbReference>
<comment type="caution">
    <text evidence="3">The sequence shown here is derived from an EMBL/GenBank/DDBJ whole genome shotgun (WGS) entry which is preliminary data.</text>
</comment>
<feature type="compositionally biased region" description="Low complexity" evidence="1">
    <location>
        <begin position="113"/>
        <end position="124"/>
    </location>
</feature>
<keyword evidence="2" id="KW-1133">Transmembrane helix</keyword>
<keyword evidence="4" id="KW-1185">Reference proteome</keyword>
<organism evidence="3 4">
    <name type="scientific">Pigmentiphaga soli</name>
    <dbReference type="NCBI Taxonomy" id="1007095"/>
    <lineage>
        <taxon>Bacteria</taxon>
        <taxon>Pseudomonadati</taxon>
        <taxon>Pseudomonadota</taxon>
        <taxon>Betaproteobacteria</taxon>
        <taxon>Burkholderiales</taxon>
        <taxon>Alcaligenaceae</taxon>
        <taxon>Pigmentiphaga</taxon>
    </lineage>
</organism>
<keyword evidence="2" id="KW-0472">Membrane</keyword>
<gene>
    <name evidence="3" type="ORF">GCM10023144_23400</name>
</gene>
<evidence type="ECO:0000313" key="4">
    <source>
        <dbReference type="Proteomes" id="UP001501671"/>
    </source>
</evidence>
<proteinExistence type="predicted"/>
<sequence>MRSRIFIALAGLVCVALVGVLLGIWLSWHAPVDRVVEAPSPTQPLPGEAPVAAVDTQQYLPEPPQPRIDGTRGVPARRVAATQQVPMVSALDNPSPDVTVSTVAPDADALREQYGQGQDQGQPGLPSPLPAPSPRPLQSSQVTTVDVAPPGGTAPAGRGISPQLAQNGAAAAGASGDGWMGALRADLERCTAQSAGTRTACADQARWRYCGPNNGWGRTPDCPVTGNN</sequence>
<feature type="compositionally biased region" description="Low complexity" evidence="1">
    <location>
        <begin position="148"/>
        <end position="157"/>
    </location>
</feature>
<feature type="transmembrane region" description="Helical" evidence="2">
    <location>
        <begin position="7"/>
        <end position="28"/>
    </location>
</feature>
<keyword evidence="2" id="KW-0812">Transmembrane</keyword>
<evidence type="ECO:0000313" key="3">
    <source>
        <dbReference type="EMBL" id="GAA4332882.1"/>
    </source>
</evidence>
<accession>A0ABP8H118</accession>
<feature type="compositionally biased region" description="Pro residues" evidence="1">
    <location>
        <begin position="125"/>
        <end position="135"/>
    </location>
</feature>
<feature type="region of interest" description="Disordered" evidence="1">
    <location>
        <begin position="113"/>
        <end position="162"/>
    </location>
</feature>